<dbReference type="SUPFAM" id="SSF57667">
    <property type="entry name" value="beta-beta-alpha zinc fingers"/>
    <property type="match status" value="1"/>
</dbReference>
<keyword evidence="12" id="KW-1185">Reference proteome</keyword>
<dbReference type="FunFam" id="3.30.160.60:FF:000446">
    <property type="entry name" value="Zinc finger protein"/>
    <property type="match status" value="1"/>
</dbReference>
<evidence type="ECO:0000313" key="11">
    <source>
        <dbReference type="EMBL" id="GMT24274.1"/>
    </source>
</evidence>
<evidence type="ECO:0000256" key="8">
    <source>
        <dbReference type="ARBA" id="ARBA00023242"/>
    </source>
</evidence>
<protein>
    <recommendedName>
        <fullName evidence="10">C2H2-type domain-containing protein</fullName>
    </recommendedName>
</protein>
<dbReference type="PROSITE" id="PS00028">
    <property type="entry name" value="ZINC_FINGER_C2H2_1"/>
    <property type="match status" value="2"/>
</dbReference>
<evidence type="ECO:0000256" key="4">
    <source>
        <dbReference type="ARBA" id="ARBA00022771"/>
    </source>
</evidence>
<feature type="domain" description="C2H2-type" evidence="10">
    <location>
        <begin position="163"/>
        <end position="190"/>
    </location>
</feature>
<feature type="non-terminal residue" evidence="11">
    <location>
        <position position="1"/>
    </location>
</feature>
<dbReference type="SMART" id="SM00355">
    <property type="entry name" value="ZnF_C2H2"/>
    <property type="match status" value="3"/>
</dbReference>
<dbReference type="Pfam" id="PF13894">
    <property type="entry name" value="zf-C2H2_4"/>
    <property type="match status" value="1"/>
</dbReference>
<keyword evidence="8" id="KW-0539">Nucleus</keyword>
<dbReference type="PANTHER" id="PTHR47772:SF13">
    <property type="entry name" value="GASTRULA ZINC FINGER PROTEIN XLCGF49.1-LIKE-RELATED"/>
    <property type="match status" value="1"/>
</dbReference>
<dbReference type="AlphaFoldDB" id="A0AAV5VXE2"/>
<dbReference type="InterPro" id="IPR050636">
    <property type="entry name" value="C2H2-ZF_domain-containing"/>
</dbReference>
<comment type="caution">
    <text evidence="11">The sequence shown here is derived from an EMBL/GenBank/DDBJ whole genome shotgun (WGS) entry which is preliminary data.</text>
</comment>
<keyword evidence="5" id="KW-0862">Zinc</keyword>
<keyword evidence="4 9" id="KW-0863">Zinc-finger</keyword>
<dbReference type="PROSITE" id="PS50157">
    <property type="entry name" value="ZINC_FINGER_C2H2_2"/>
    <property type="match status" value="2"/>
</dbReference>
<sequence length="220" mass="25755">LEEFDDLSEFFFFPPKDEVKTEFTSDSNTSQSTSQLECYDATCMRIDSAGAWEQYRGGHVLSEFQMRNFLSGNTFANSCNSNSRLRDMDQEEQTVYSEEDIQSLHQKVDSNEIDVLKVSSSTLKCGREDDDHPYPCRYCFKSFNKKWRLSCHMEQVHTKTRNFACTECDKKFRSDYDLQRHSTTHTGQRFVCYQCDTGFASKQRVACHIRRSLACWDRMS</sequence>
<evidence type="ECO:0000256" key="3">
    <source>
        <dbReference type="ARBA" id="ARBA00022737"/>
    </source>
</evidence>
<keyword evidence="6" id="KW-0805">Transcription regulation</keyword>
<reference evidence="11" key="1">
    <citation type="submission" date="2023-10" db="EMBL/GenBank/DDBJ databases">
        <title>Genome assembly of Pristionchus species.</title>
        <authorList>
            <person name="Yoshida K."/>
            <person name="Sommer R.J."/>
        </authorList>
    </citation>
    <scope>NUCLEOTIDE SEQUENCE</scope>
    <source>
        <strain evidence="11">RS5133</strain>
    </source>
</reference>
<gene>
    <name evidence="11" type="ORF">PFISCL1PPCAC_15571</name>
</gene>
<name>A0AAV5VXE2_9BILA</name>
<dbReference type="GO" id="GO:0008270">
    <property type="term" value="F:zinc ion binding"/>
    <property type="evidence" value="ECO:0007669"/>
    <property type="project" value="UniProtKB-KW"/>
</dbReference>
<dbReference type="Proteomes" id="UP001432322">
    <property type="component" value="Unassembled WGS sequence"/>
</dbReference>
<evidence type="ECO:0000256" key="5">
    <source>
        <dbReference type="ARBA" id="ARBA00022833"/>
    </source>
</evidence>
<organism evidence="11 12">
    <name type="scientific">Pristionchus fissidentatus</name>
    <dbReference type="NCBI Taxonomy" id="1538716"/>
    <lineage>
        <taxon>Eukaryota</taxon>
        <taxon>Metazoa</taxon>
        <taxon>Ecdysozoa</taxon>
        <taxon>Nematoda</taxon>
        <taxon>Chromadorea</taxon>
        <taxon>Rhabditida</taxon>
        <taxon>Rhabditina</taxon>
        <taxon>Diplogasteromorpha</taxon>
        <taxon>Diplogasteroidea</taxon>
        <taxon>Neodiplogasteridae</taxon>
        <taxon>Pristionchus</taxon>
    </lineage>
</organism>
<dbReference type="EMBL" id="BTSY01000004">
    <property type="protein sequence ID" value="GMT24274.1"/>
    <property type="molecule type" value="Genomic_DNA"/>
</dbReference>
<evidence type="ECO:0000256" key="9">
    <source>
        <dbReference type="PROSITE-ProRule" id="PRU00042"/>
    </source>
</evidence>
<dbReference type="PANTHER" id="PTHR47772">
    <property type="entry name" value="ZINC FINGER PROTEIN 200"/>
    <property type="match status" value="1"/>
</dbReference>
<dbReference type="GO" id="GO:0000122">
    <property type="term" value="P:negative regulation of transcription by RNA polymerase II"/>
    <property type="evidence" value="ECO:0007669"/>
    <property type="project" value="UniProtKB-ARBA"/>
</dbReference>
<evidence type="ECO:0000313" key="12">
    <source>
        <dbReference type="Proteomes" id="UP001432322"/>
    </source>
</evidence>
<evidence type="ECO:0000256" key="7">
    <source>
        <dbReference type="ARBA" id="ARBA00023163"/>
    </source>
</evidence>
<evidence type="ECO:0000256" key="1">
    <source>
        <dbReference type="ARBA" id="ARBA00004123"/>
    </source>
</evidence>
<comment type="subcellular location">
    <subcellularLocation>
        <location evidence="1">Nucleus</location>
    </subcellularLocation>
</comment>
<dbReference type="GO" id="GO:0005634">
    <property type="term" value="C:nucleus"/>
    <property type="evidence" value="ECO:0007669"/>
    <property type="project" value="UniProtKB-SubCell"/>
</dbReference>
<dbReference type="Gene3D" id="3.30.160.60">
    <property type="entry name" value="Classic Zinc Finger"/>
    <property type="match status" value="2"/>
</dbReference>
<dbReference type="InterPro" id="IPR013087">
    <property type="entry name" value="Znf_C2H2_type"/>
</dbReference>
<evidence type="ECO:0000259" key="10">
    <source>
        <dbReference type="PROSITE" id="PS50157"/>
    </source>
</evidence>
<keyword evidence="7" id="KW-0804">Transcription</keyword>
<keyword evidence="2" id="KW-0479">Metal-binding</keyword>
<proteinExistence type="predicted"/>
<feature type="domain" description="C2H2-type" evidence="10">
    <location>
        <begin position="134"/>
        <end position="162"/>
    </location>
</feature>
<accession>A0AAV5VXE2</accession>
<evidence type="ECO:0000256" key="6">
    <source>
        <dbReference type="ARBA" id="ARBA00023015"/>
    </source>
</evidence>
<dbReference type="InterPro" id="IPR036236">
    <property type="entry name" value="Znf_C2H2_sf"/>
</dbReference>
<evidence type="ECO:0000256" key="2">
    <source>
        <dbReference type="ARBA" id="ARBA00022723"/>
    </source>
</evidence>
<keyword evidence="3" id="KW-0677">Repeat</keyword>